<dbReference type="GO" id="GO:0004038">
    <property type="term" value="F:allantoinase activity"/>
    <property type="evidence" value="ECO:0007669"/>
    <property type="project" value="TreeGrafter"/>
</dbReference>
<dbReference type="GO" id="GO:0005737">
    <property type="term" value="C:cytoplasm"/>
    <property type="evidence" value="ECO:0007669"/>
    <property type="project" value="TreeGrafter"/>
</dbReference>
<evidence type="ECO:0000256" key="4">
    <source>
        <dbReference type="ARBA" id="ARBA00022801"/>
    </source>
</evidence>
<dbReference type="InterPro" id="IPR032466">
    <property type="entry name" value="Metal_Hydrolase"/>
</dbReference>
<feature type="binding site" evidence="7">
    <location>
        <position position="59"/>
    </location>
    <ligand>
        <name>Zn(2+)</name>
        <dbReference type="ChEBI" id="CHEBI:29105"/>
        <label>1</label>
    </ligand>
</feature>
<keyword evidence="6 7" id="KW-0665">Pyrimidine biosynthesis</keyword>
<comment type="caution">
    <text evidence="10">The sequence shown here is derived from an EMBL/GenBank/DDBJ whole genome shotgun (WGS) entry which is preliminary data.</text>
</comment>
<dbReference type="SUPFAM" id="SSF51338">
    <property type="entry name" value="Composite domain of metallo-dependent hydrolases"/>
    <property type="match status" value="1"/>
</dbReference>
<proteinExistence type="inferred from homology"/>
<keyword evidence="11" id="KW-1185">Reference proteome</keyword>
<evidence type="ECO:0000259" key="8">
    <source>
        <dbReference type="Pfam" id="PF07969"/>
    </source>
</evidence>
<feature type="domain" description="Dihydroorotase catalytic" evidence="9">
    <location>
        <begin position="46"/>
        <end position="233"/>
    </location>
</feature>
<gene>
    <name evidence="7" type="primary">pyrC</name>
    <name evidence="10" type="ORF">ATZ36_01745</name>
</gene>
<feature type="binding site" evidence="7">
    <location>
        <position position="149"/>
    </location>
    <ligand>
        <name>Zn(2+)</name>
        <dbReference type="ChEBI" id="CHEBI:29105"/>
        <label>2</label>
    </ligand>
</feature>
<dbReference type="Proteomes" id="UP000095237">
    <property type="component" value="Unassembled WGS sequence"/>
</dbReference>
<keyword evidence="4 7" id="KW-0378">Hydrolase</keyword>
<evidence type="ECO:0000256" key="6">
    <source>
        <dbReference type="ARBA" id="ARBA00022975"/>
    </source>
</evidence>
<feature type="binding site" evidence="7">
    <location>
        <begin position="320"/>
        <end position="321"/>
    </location>
    <ligand>
        <name>substrate</name>
    </ligand>
</feature>
<dbReference type="AlphaFoldDB" id="A0A1E5IHU9"/>
<evidence type="ECO:0000256" key="2">
    <source>
        <dbReference type="ARBA" id="ARBA00010286"/>
    </source>
</evidence>
<dbReference type="Gene3D" id="3.20.20.140">
    <property type="entry name" value="Metal-dependent hydrolases"/>
    <property type="match status" value="1"/>
</dbReference>
<dbReference type="InterPro" id="IPR004722">
    <property type="entry name" value="DHOase"/>
</dbReference>
<evidence type="ECO:0000256" key="7">
    <source>
        <dbReference type="HAMAP-Rule" id="MF_00220"/>
    </source>
</evidence>
<dbReference type="HAMAP" id="MF_00220_B">
    <property type="entry name" value="PyrC_classI_B"/>
    <property type="match status" value="1"/>
</dbReference>
<dbReference type="InterPro" id="IPR011059">
    <property type="entry name" value="Metal-dep_hydrolase_composite"/>
</dbReference>
<dbReference type="GO" id="GO:0004151">
    <property type="term" value="F:dihydroorotase activity"/>
    <property type="evidence" value="ECO:0007669"/>
    <property type="project" value="UniProtKB-UniRule"/>
</dbReference>
<keyword evidence="3 7" id="KW-0479">Metal-binding</keyword>
<dbReference type="InterPro" id="IPR050138">
    <property type="entry name" value="DHOase/Allantoinase_Hydrolase"/>
</dbReference>
<comment type="pathway">
    <text evidence="7">Pyrimidine metabolism; UMP biosynthesis via de novo pathway; (S)-dihydroorotate from bicarbonate: step 3/3.</text>
</comment>
<feature type="binding site" evidence="7">
    <location>
        <position position="302"/>
    </location>
    <ligand>
        <name>Zn(2+)</name>
        <dbReference type="ChEBI" id="CHEBI:29105"/>
        <label>1</label>
    </ligand>
</feature>
<feature type="binding site" evidence="7">
    <location>
        <position position="57"/>
    </location>
    <ligand>
        <name>Zn(2+)</name>
        <dbReference type="ChEBI" id="CHEBI:29105"/>
        <label>1</label>
    </ligand>
</feature>
<dbReference type="SUPFAM" id="SSF51556">
    <property type="entry name" value="Metallo-dependent hydrolases"/>
    <property type="match status" value="1"/>
</dbReference>
<dbReference type="CDD" id="cd01317">
    <property type="entry name" value="DHOase_IIa"/>
    <property type="match status" value="1"/>
</dbReference>
<evidence type="ECO:0000313" key="11">
    <source>
        <dbReference type="Proteomes" id="UP000095237"/>
    </source>
</evidence>
<sequence>MRLQIKDIKIVDPLQNRDSIGDIFVENGRIVSKFSGDADKIVDGRGKIAVPGLIDIHSHLREPGEEGKETIYTGTRSAAKGGITTVFCMPNTNPVIDNAPTVEFVLLKAQKEGLVNVFPIGCATKGLRGMEISEIGVLKKAGIVAVSDDGFPIANSQIMRRTLEYTKMFKLPVISHGEDKELSKNGVMNEGKNSMVLGLRGIPKQAEEVMVSRDIMLAELTGGYLHIAHVSTAGSVELIRQAKKKGIKITAETCPHYFTLTDDAVKVYNTNTKINPPLRRQEDVNAIKQGLADGTIDCIATDHAPHTEEEKNREFDLAPFGIIGFETILSLVLNELVDSGILSLSKAVSKMTSNPAKIFNLEGRGTLKEGNIADITIINMKYSYEFKKENIVSKSKNSPFIGRKFKGGAVMTMVGGNIVWQV</sequence>
<dbReference type="PROSITE" id="PS00483">
    <property type="entry name" value="DIHYDROOROTASE_2"/>
    <property type="match status" value="1"/>
</dbReference>
<dbReference type="InterPro" id="IPR002195">
    <property type="entry name" value="Dihydroorotase_CS"/>
</dbReference>
<dbReference type="NCBIfam" id="TIGR00857">
    <property type="entry name" value="pyrC_multi"/>
    <property type="match status" value="1"/>
</dbReference>
<evidence type="ECO:0000256" key="1">
    <source>
        <dbReference type="ARBA" id="ARBA00002368"/>
    </source>
</evidence>
<dbReference type="UniPathway" id="UPA00070">
    <property type="reaction ID" value="UER00117"/>
</dbReference>
<feature type="binding site" evidence="7">
    <location>
        <position position="149"/>
    </location>
    <ligand>
        <name>Zn(2+)</name>
        <dbReference type="ChEBI" id="CHEBI:29105"/>
        <label>1</label>
    </ligand>
</feature>
<feature type="domain" description="Amidohydrolase 3" evidence="8">
    <location>
        <begin position="339"/>
        <end position="419"/>
    </location>
</feature>
<dbReference type="InterPro" id="IPR013108">
    <property type="entry name" value="Amidohydro_3"/>
</dbReference>
<feature type="binding site" evidence="7">
    <location>
        <position position="275"/>
    </location>
    <ligand>
        <name>substrate</name>
    </ligand>
</feature>
<dbReference type="PANTHER" id="PTHR43668:SF2">
    <property type="entry name" value="ALLANTOINASE"/>
    <property type="match status" value="1"/>
</dbReference>
<dbReference type="GO" id="GO:0006145">
    <property type="term" value="P:purine nucleobase catabolic process"/>
    <property type="evidence" value="ECO:0007669"/>
    <property type="project" value="TreeGrafter"/>
</dbReference>
<evidence type="ECO:0000256" key="5">
    <source>
        <dbReference type="ARBA" id="ARBA00022833"/>
    </source>
</evidence>
<comment type="similarity">
    <text evidence="2 7">Belongs to the metallo-dependent hydrolases superfamily. DHOase family. Class I DHOase subfamily.</text>
</comment>
<dbReference type="Gene3D" id="2.30.40.10">
    <property type="entry name" value="Urease, subunit C, domain 1"/>
    <property type="match status" value="1"/>
</dbReference>
<dbReference type="PANTHER" id="PTHR43668">
    <property type="entry name" value="ALLANTOINASE"/>
    <property type="match status" value="1"/>
</dbReference>
<feature type="active site" evidence="7">
    <location>
        <position position="302"/>
    </location>
</feature>
<evidence type="ECO:0000313" key="10">
    <source>
        <dbReference type="EMBL" id="OEG69985.1"/>
    </source>
</evidence>
<organism evidence="10 11">
    <name type="scientific">Endomicrobium trichonymphae</name>
    <dbReference type="NCBI Taxonomy" id="1408204"/>
    <lineage>
        <taxon>Bacteria</taxon>
        <taxon>Pseudomonadati</taxon>
        <taxon>Elusimicrobiota</taxon>
        <taxon>Endomicrobiia</taxon>
        <taxon>Endomicrobiales</taxon>
        <taxon>Endomicrobiaceae</taxon>
        <taxon>Candidatus Endomicrobiellum</taxon>
    </lineage>
</organism>
<accession>A0A1E5IHU9</accession>
<name>A0A1E5IHU9_ENDTX</name>
<evidence type="ECO:0000256" key="3">
    <source>
        <dbReference type="ARBA" id="ARBA00022723"/>
    </source>
</evidence>
<dbReference type="Pfam" id="PF12890">
    <property type="entry name" value="DHOase"/>
    <property type="match status" value="1"/>
</dbReference>
<dbReference type="GO" id="GO:0044205">
    <property type="term" value="P:'de novo' UMP biosynthetic process"/>
    <property type="evidence" value="ECO:0007669"/>
    <property type="project" value="UniProtKB-UniRule"/>
</dbReference>
<dbReference type="EC" id="3.5.2.3" evidence="7"/>
<protein>
    <recommendedName>
        <fullName evidence="7">Dihydroorotase</fullName>
        <shortName evidence="7">DHOase</shortName>
        <ecNumber evidence="7">3.5.2.3</ecNumber>
    </recommendedName>
</protein>
<comment type="catalytic activity">
    <reaction evidence="7">
        <text>(S)-dihydroorotate + H2O = N-carbamoyl-L-aspartate + H(+)</text>
        <dbReference type="Rhea" id="RHEA:24296"/>
        <dbReference type="ChEBI" id="CHEBI:15377"/>
        <dbReference type="ChEBI" id="CHEBI:15378"/>
        <dbReference type="ChEBI" id="CHEBI:30864"/>
        <dbReference type="ChEBI" id="CHEBI:32814"/>
        <dbReference type="EC" id="3.5.2.3"/>
    </reaction>
</comment>
<dbReference type="GO" id="GO:0008270">
    <property type="term" value="F:zinc ion binding"/>
    <property type="evidence" value="ECO:0007669"/>
    <property type="project" value="UniProtKB-UniRule"/>
</dbReference>
<reference evidence="10 11" key="1">
    <citation type="submission" date="2015-11" db="EMBL/GenBank/DDBJ databases">
        <title>Evidence for parallel genomic evolution in an endosymbiosis of termite gut flagellates.</title>
        <authorList>
            <person name="Zheng H."/>
        </authorList>
    </citation>
    <scope>NUCLEOTIDE SEQUENCE [LARGE SCALE GENOMIC DNA]</scope>
    <source>
        <strain evidence="10 11">CET450</strain>
    </source>
</reference>
<dbReference type="EMBL" id="LNVX01000508">
    <property type="protein sequence ID" value="OEG69985.1"/>
    <property type="molecule type" value="Genomic_DNA"/>
</dbReference>
<feature type="binding site" evidence="7">
    <location>
        <position position="229"/>
    </location>
    <ligand>
        <name>Zn(2+)</name>
        <dbReference type="ChEBI" id="CHEBI:29105"/>
        <label>2</label>
    </ligand>
</feature>
<feature type="binding site" evidence="7">
    <location>
        <position position="91"/>
    </location>
    <ligand>
        <name>substrate</name>
    </ligand>
</feature>
<evidence type="ECO:0000259" key="9">
    <source>
        <dbReference type="Pfam" id="PF12890"/>
    </source>
</evidence>
<feature type="binding site" evidence="7">
    <location>
        <position position="176"/>
    </location>
    <ligand>
        <name>Zn(2+)</name>
        <dbReference type="ChEBI" id="CHEBI:29105"/>
        <label>2</label>
    </ligand>
</feature>
<feature type="binding site" evidence="7">
    <location>
        <begin position="59"/>
        <end position="61"/>
    </location>
    <ligand>
        <name>substrate</name>
    </ligand>
</feature>
<comment type="function">
    <text evidence="1 7">Catalyzes the reversible cyclization of carbamoyl aspartate to dihydroorotate.</text>
</comment>
<dbReference type="Pfam" id="PF07969">
    <property type="entry name" value="Amidohydro_3"/>
    <property type="match status" value="1"/>
</dbReference>
<keyword evidence="5 7" id="KW-0862">Zinc</keyword>
<comment type="cofactor">
    <cofactor evidence="7">
        <name>Zn(2+)</name>
        <dbReference type="ChEBI" id="CHEBI:29105"/>
    </cofactor>
    <text evidence="7">Binds 2 Zn(2+) ions per subunit.</text>
</comment>
<feature type="binding site" evidence="7">
    <location>
        <position position="306"/>
    </location>
    <ligand>
        <name>substrate</name>
    </ligand>
</feature>
<dbReference type="InterPro" id="IPR024403">
    <property type="entry name" value="DHOase_cat"/>
</dbReference>